<dbReference type="InterPro" id="IPR025421">
    <property type="entry name" value="DUF4148"/>
</dbReference>
<feature type="chain" id="PRO_5046277052" evidence="1">
    <location>
        <begin position="21"/>
        <end position="103"/>
    </location>
</feature>
<dbReference type="Pfam" id="PF13663">
    <property type="entry name" value="DUF4148"/>
    <property type="match status" value="1"/>
</dbReference>
<keyword evidence="1" id="KW-0732">Signal</keyword>
<name>A0ABU9Q895_9BURK</name>
<accession>A0ABU9Q895</accession>
<protein>
    <submittedName>
        <fullName evidence="2">DUF4148 domain-containing protein</fullName>
    </submittedName>
</protein>
<dbReference type="Proteomes" id="UP001494588">
    <property type="component" value="Unassembled WGS sequence"/>
</dbReference>
<comment type="caution">
    <text evidence="2">The sequence shown here is derived from an EMBL/GenBank/DDBJ whole genome shotgun (WGS) entry which is preliminary data.</text>
</comment>
<evidence type="ECO:0000313" key="3">
    <source>
        <dbReference type="Proteomes" id="UP001494588"/>
    </source>
</evidence>
<dbReference type="EMBL" id="JAZHGC010000005">
    <property type="protein sequence ID" value="MEM5285621.1"/>
    <property type="molecule type" value="Genomic_DNA"/>
</dbReference>
<sequence>MKLQSLVIAALLTLPAVSFAQSSQPLTRAEVRAQLVELQQAGYNAAVDAAQYPKNLLEAEARISAQQYAANSAYGEAAGGQSASGAPAKAREVIGLDSVYARP</sequence>
<keyword evidence="3" id="KW-1185">Reference proteome</keyword>
<proteinExistence type="predicted"/>
<evidence type="ECO:0000256" key="1">
    <source>
        <dbReference type="SAM" id="SignalP"/>
    </source>
</evidence>
<evidence type="ECO:0000313" key="2">
    <source>
        <dbReference type="EMBL" id="MEM5285621.1"/>
    </source>
</evidence>
<gene>
    <name evidence="2" type="ORF">V4C55_07870</name>
</gene>
<feature type="signal peptide" evidence="1">
    <location>
        <begin position="1"/>
        <end position="20"/>
    </location>
</feature>
<organism evidence="2 3">
    <name type="scientific">Paraburkholderia sabiae</name>
    <dbReference type="NCBI Taxonomy" id="273251"/>
    <lineage>
        <taxon>Bacteria</taxon>
        <taxon>Pseudomonadati</taxon>
        <taxon>Pseudomonadota</taxon>
        <taxon>Betaproteobacteria</taxon>
        <taxon>Burkholderiales</taxon>
        <taxon>Burkholderiaceae</taxon>
        <taxon>Paraburkholderia</taxon>
    </lineage>
</organism>
<reference evidence="2 3" key="1">
    <citation type="submission" date="2024-01" db="EMBL/GenBank/DDBJ databases">
        <title>The diversity of rhizobia nodulating Mimosa spp. in eleven states of Brazil covering several biomes is determined by host plant, location, and edaphic factors.</title>
        <authorList>
            <person name="Rouws L."/>
            <person name="Barauna A."/>
            <person name="Beukes C."/>
            <person name="De Faria S.M."/>
            <person name="Gross E."/>
            <person name="Dos Reis Junior F.B."/>
            <person name="Simon M."/>
            <person name="Maluk M."/>
            <person name="Odee D.W."/>
            <person name="Kenicer G."/>
            <person name="Young J.P.W."/>
            <person name="Reis V.M."/>
            <person name="Zilli J."/>
            <person name="James E.K."/>
        </authorList>
    </citation>
    <scope>NUCLEOTIDE SEQUENCE [LARGE SCALE GENOMIC DNA]</scope>
    <source>
        <strain evidence="2 3">JPY77</strain>
    </source>
</reference>
<dbReference type="RefSeq" id="WP_201649923.1">
    <property type="nucleotide sequence ID" value="NZ_CAJHCS010000006.1"/>
</dbReference>